<reference evidence="6 7" key="1">
    <citation type="submission" date="2024-03" db="EMBL/GenBank/DDBJ databases">
        <title>Novel species of the genus Variovorax.</title>
        <authorList>
            <person name="Liu Q."/>
            <person name="Xin Y.-H."/>
        </authorList>
    </citation>
    <scope>NUCLEOTIDE SEQUENCE [LARGE SCALE GENOMIC DNA]</scope>
    <source>
        <strain evidence="6 7">KACC 18900</strain>
    </source>
</reference>
<dbReference type="InterPro" id="IPR007867">
    <property type="entry name" value="GMC_OxRtase_C"/>
</dbReference>
<evidence type="ECO:0000256" key="4">
    <source>
        <dbReference type="ARBA" id="ARBA00022827"/>
    </source>
</evidence>
<keyword evidence="7" id="KW-1185">Reference proteome</keyword>
<evidence type="ECO:0000313" key="6">
    <source>
        <dbReference type="EMBL" id="MEJ8850751.1"/>
    </source>
</evidence>
<dbReference type="Pfam" id="PF00732">
    <property type="entry name" value="GMC_oxred_N"/>
    <property type="match status" value="1"/>
</dbReference>
<keyword evidence="4" id="KW-0274">FAD</keyword>
<sequence>MNEFDYVVVGAGAAGSVVARRLVDSGATVLLLEAGKSDRHPYVRVPAGFFRVLKSGHSSWGYKIEPQVGLGGRSFDYPRGKVLGGSGAINGLVQSWGLPYDYDRWAREGCEGWSFDDVRPFFMRSESYANGDPAKRGRDGPIVVSDYAELHPVARDFLRAANEVGLPVLKDYNSDYRAGVSQAQQTRDGRFRETAATAYLRPVMNRQNLTIETSALACAIELDDSRRARGVSYRVGGVKKTAQARREVIVCGGTVNTPHLLNLSGIGHGEELQAAGIAVRHHLPGVGHGMQDHYTSKLVRRLRGMTTLNQQGRGLRLVAEVFDYMARGKGILTASPSFVTGYLKSSPDLDIPDLQISFIPASFELGGKFVLESKPGMSMGIWQMRPESRGHIRTISPRPEDAPAISPGYLRAPVDQQCVVAGLRWARRLLFANAFDAYGREEVMPGPELTTDEQLLDYARRTGGTTYHPVGSCRMGTDGRAVVDSQLRVHGISGLRIADASIMPHVTSGNTHAPTVMIAEKAADLILRKTPAWSTAAPPVSQMEPTNA</sequence>
<dbReference type="InterPro" id="IPR012132">
    <property type="entry name" value="GMC_OxRdtase"/>
</dbReference>
<dbReference type="InterPro" id="IPR000172">
    <property type="entry name" value="GMC_OxRdtase_N"/>
</dbReference>
<accession>A0ABU8WT76</accession>
<dbReference type="PANTHER" id="PTHR11552:SF147">
    <property type="entry name" value="CHOLINE DEHYDROGENASE, MITOCHONDRIAL"/>
    <property type="match status" value="1"/>
</dbReference>
<keyword evidence="3" id="KW-0285">Flavoprotein</keyword>
<comment type="cofactor">
    <cofactor evidence="1">
        <name>FAD</name>
        <dbReference type="ChEBI" id="CHEBI:57692"/>
    </cofactor>
</comment>
<proteinExistence type="inferred from homology"/>
<dbReference type="EMBL" id="JBBKZT010000017">
    <property type="protein sequence ID" value="MEJ8850751.1"/>
    <property type="molecule type" value="Genomic_DNA"/>
</dbReference>
<comment type="similarity">
    <text evidence="2">Belongs to the GMC oxidoreductase family.</text>
</comment>
<evidence type="ECO:0000313" key="7">
    <source>
        <dbReference type="Proteomes" id="UP001385892"/>
    </source>
</evidence>
<gene>
    <name evidence="6" type="ORF">WKW82_29210</name>
</gene>
<evidence type="ECO:0000256" key="3">
    <source>
        <dbReference type="ARBA" id="ARBA00022630"/>
    </source>
</evidence>
<feature type="domain" description="Glucose-methanol-choline oxidoreductase N-terminal" evidence="5">
    <location>
        <begin position="253"/>
        <end position="267"/>
    </location>
</feature>
<dbReference type="InterPro" id="IPR036188">
    <property type="entry name" value="FAD/NAD-bd_sf"/>
</dbReference>
<dbReference type="PIRSF" id="PIRSF000137">
    <property type="entry name" value="Alcohol_oxidase"/>
    <property type="match status" value="1"/>
</dbReference>
<dbReference type="RefSeq" id="WP_340346192.1">
    <property type="nucleotide sequence ID" value="NZ_JBBKZT010000017.1"/>
</dbReference>
<dbReference type="Proteomes" id="UP001385892">
    <property type="component" value="Unassembled WGS sequence"/>
</dbReference>
<name>A0ABU8WT76_9BURK</name>
<protein>
    <submittedName>
        <fullName evidence="6">GMC family oxidoreductase N-terminal domain-containing protein</fullName>
    </submittedName>
</protein>
<evidence type="ECO:0000256" key="1">
    <source>
        <dbReference type="ARBA" id="ARBA00001974"/>
    </source>
</evidence>
<dbReference type="SUPFAM" id="SSF54373">
    <property type="entry name" value="FAD-linked reductases, C-terminal domain"/>
    <property type="match status" value="1"/>
</dbReference>
<dbReference type="SUPFAM" id="SSF51905">
    <property type="entry name" value="FAD/NAD(P)-binding domain"/>
    <property type="match status" value="1"/>
</dbReference>
<dbReference type="PANTHER" id="PTHR11552">
    <property type="entry name" value="GLUCOSE-METHANOL-CHOLINE GMC OXIDOREDUCTASE"/>
    <property type="match status" value="1"/>
</dbReference>
<dbReference type="PROSITE" id="PS00624">
    <property type="entry name" value="GMC_OXRED_2"/>
    <property type="match status" value="1"/>
</dbReference>
<comment type="caution">
    <text evidence="6">The sequence shown here is derived from an EMBL/GenBank/DDBJ whole genome shotgun (WGS) entry which is preliminary data.</text>
</comment>
<dbReference type="Gene3D" id="3.30.560.10">
    <property type="entry name" value="Glucose Oxidase, domain 3"/>
    <property type="match status" value="1"/>
</dbReference>
<organism evidence="6 7">
    <name type="scientific">Variovorax rhizosphaerae</name>
    <dbReference type="NCBI Taxonomy" id="1836200"/>
    <lineage>
        <taxon>Bacteria</taxon>
        <taxon>Pseudomonadati</taxon>
        <taxon>Pseudomonadota</taxon>
        <taxon>Betaproteobacteria</taxon>
        <taxon>Burkholderiales</taxon>
        <taxon>Comamonadaceae</taxon>
        <taxon>Variovorax</taxon>
    </lineage>
</organism>
<dbReference type="Pfam" id="PF05199">
    <property type="entry name" value="GMC_oxred_C"/>
    <property type="match status" value="1"/>
</dbReference>
<dbReference type="Gene3D" id="3.50.50.60">
    <property type="entry name" value="FAD/NAD(P)-binding domain"/>
    <property type="match status" value="1"/>
</dbReference>
<evidence type="ECO:0000259" key="5">
    <source>
        <dbReference type="PROSITE" id="PS00624"/>
    </source>
</evidence>
<evidence type="ECO:0000256" key="2">
    <source>
        <dbReference type="ARBA" id="ARBA00010790"/>
    </source>
</evidence>